<organism evidence="3 4">
    <name type="scientific">Actinokineospora cianjurensis</name>
    <dbReference type="NCBI Taxonomy" id="585224"/>
    <lineage>
        <taxon>Bacteria</taxon>
        <taxon>Bacillati</taxon>
        <taxon>Actinomycetota</taxon>
        <taxon>Actinomycetes</taxon>
        <taxon>Pseudonocardiales</taxon>
        <taxon>Pseudonocardiaceae</taxon>
        <taxon>Actinokineospora</taxon>
    </lineage>
</organism>
<feature type="domain" description="DUF4232" evidence="2">
    <location>
        <begin position="60"/>
        <end position="192"/>
    </location>
</feature>
<dbReference type="EMBL" id="RCDD01000001">
    <property type="protein sequence ID" value="RLK60090.1"/>
    <property type="molecule type" value="Genomic_DNA"/>
</dbReference>
<evidence type="ECO:0000256" key="1">
    <source>
        <dbReference type="SAM" id="MobiDB-lite"/>
    </source>
</evidence>
<dbReference type="Pfam" id="PF14016">
    <property type="entry name" value="DUF4232"/>
    <property type="match status" value="1"/>
</dbReference>
<name>A0A421B798_9PSEU</name>
<keyword evidence="4" id="KW-1185">Reference proteome</keyword>
<evidence type="ECO:0000313" key="3">
    <source>
        <dbReference type="EMBL" id="RLK60090.1"/>
    </source>
</evidence>
<dbReference type="OrthoDB" id="3268346at2"/>
<evidence type="ECO:0000313" key="4">
    <source>
        <dbReference type="Proteomes" id="UP000282454"/>
    </source>
</evidence>
<accession>A0A421B798</accession>
<sequence length="194" mass="20008">MRWVANGIGLAVLVLVAGCAGQRSETQQPQAEIPSATSTVSLPPTTDSSTPPEPASTDDCKVSELKLAVKDGDAAAGTVFRKLVFTNAGTRTCVIQGFPGVSYVTGDDGHQVGPAAYRVGTKGAPVRLEPGSSATSDVGFVNVRNYDPQVCQPTPVRGLRIYPPHDTESTFVDLPGTGCAGTPPGNQLTVKTIG</sequence>
<comment type="caution">
    <text evidence="3">The sequence shown here is derived from an EMBL/GenBank/DDBJ whole genome shotgun (WGS) entry which is preliminary data.</text>
</comment>
<gene>
    <name evidence="3" type="ORF">CLV68_0587</name>
</gene>
<evidence type="ECO:0000259" key="2">
    <source>
        <dbReference type="Pfam" id="PF14016"/>
    </source>
</evidence>
<protein>
    <submittedName>
        <fullName evidence="3">Uncharacterized protein DUF4232</fullName>
    </submittedName>
</protein>
<dbReference type="Proteomes" id="UP000282454">
    <property type="component" value="Unassembled WGS sequence"/>
</dbReference>
<dbReference type="InterPro" id="IPR025326">
    <property type="entry name" value="DUF4232"/>
</dbReference>
<dbReference type="PROSITE" id="PS51257">
    <property type="entry name" value="PROKAR_LIPOPROTEIN"/>
    <property type="match status" value="1"/>
</dbReference>
<proteinExistence type="predicted"/>
<reference evidence="3 4" key="1">
    <citation type="submission" date="2018-10" db="EMBL/GenBank/DDBJ databases">
        <title>Genomic Encyclopedia of Archaeal and Bacterial Type Strains, Phase II (KMG-II): from individual species to whole genera.</title>
        <authorList>
            <person name="Goeker M."/>
        </authorList>
    </citation>
    <scope>NUCLEOTIDE SEQUENCE [LARGE SCALE GENOMIC DNA]</scope>
    <source>
        <strain evidence="3 4">DSM 45657</strain>
    </source>
</reference>
<dbReference type="AlphaFoldDB" id="A0A421B798"/>
<feature type="compositionally biased region" description="Low complexity" evidence="1">
    <location>
        <begin position="37"/>
        <end position="50"/>
    </location>
</feature>
<feature type="region of interest" description="Disordered" evidence="1">
    <location>
        <begin position="24"/>
        <end position="59"/>
    </location>
</feature>